<name>A0A4R7G7R0_9MICC</name>
<evidence type="ECO:0000256" key="2">
    <source>
        <dbReference type="ARBA" id="ARBA00004940"/>
    </source>
</evidence>
<feature type="binding site" evidence="12 16">
    <location>
        <position position="421"/>
    </location>
    <ligand>
        <name>substrate</name>
    </ligand>
</feature>
<dbReference type="InterPro" id="IPR016161">
    <property type="entry name" value="Ald_DH/histidinol_DH"/>
</dbReference>
<accession>A0A4R7G7R0</accession>
<comment type="function">
    <text evidence="1 12">Catalyzes the sequential NAD-dependent oxidations of L-histidinol to L-histidinaldehyde and then to L-histidine.</text>
</comment>
<evidence type="ECO:0000256" key="14">
    <source>
        <dbReference type="PIRSR" id="PIRSR000099-1"/>
    </source>
</evidence>
<dbReference type="HAMAP" id="MF_01024">
    <property type="entry name" value="HisD"/>
    <property type="match status" value="1"/>
</dbReference>
<dbReference type="InterPro" id="IPR022695">
    <property type="entry name" value="Histidinol_DH_monofunct"/>
</dbReference>
<dbReference type="PIRSF" id="PIRSF000099">
    <property type="entry name" value="Histidinol_dh"/>
    <property type="match status" value="1"/>
</dbReference>
<comment type="similarity">
    <text evidence="3 12 13 18">Belongs to the histidinol dehydrogenase family.</text>
</comment>
<evidence type="ECO:0000256" key="9">
    <source>
        <dbReference type="ARBA" id="ARBA00023027"/>
    </source>
</evidence>
<dbReference type="GO" id="GO:0051287">
    <property type="term" value="F:NAD binding"/>
    <property type="evidence" value="ECO:0007669"/>
    <property type="project" value="InterPro"/>
</dbReference>
<feature type="binding site" evidence="12 16">
    <location>
        <position position="264"/>
    </location>
    <ligand>
        <name>substrate</name>
    </ligand>
</feature>
<dbReference type="NCBIfam" id="TIGR00069">
    <property type="entry name" value="hisD"/>
    <property type="match status" value="1"/>
</dbReference>
<dbReference type="FunFam" id="3.40.50.1980:FF:000001">
    <property type="entry name" value="Histidinol dehydrogenase"/>
    <property type="match status" value="1"/>
</dbReference>
<dbReference type="GO" id="GO:0000105">
    <property type="term" value="P:L-histidine biosynthetic process"/>
    <property type="evidence" value="ECO:0007669"/>
    <property type="project" value="UniProtKB-UniRule"/>
</dbReference>
<dbReference type="UniPathway" id="UPA00031">
    <property type="reaction ID" value="UER00014"/>
</dbReference>
<evidence type="ECO:0000313" key="20">
    <source>
        <dbReference type="Proteomes" id="UP000294506"/>
    </source>
</evidence>
<dbReference type="PANTHER" id="PTHR21256:SF2">
    <property type="entry name" value="HISTIDINE BIOSYNTHESIS TRIFUNCTIONAL PROTEIN"/>
    <property type="match status" value="1"/>
</dbReference>
<organism evidence="19 20">
    <name type="scientific">Nesterenkonia aurantiaca</name>
    <dbReference type="NCBI Taxonomy" id="1436010"/>
    <lineage>
        <taxon>Bacteria</taxon>
        <taxon>Bacillati</taxon>
        <taxon>Actinomycetota</taxon>
        <taxon>Actinomycetes</taxon>
        <taxon>Micrococcales</taxon>
        <taxon>Micrococcaceae</taxon>
        <taxon>Nesterenkonia</taxon>
    </lineage>
</organism>
<evidence type="ECO:0000256" key="7">
    <source>
        <dbReference type="ARBA" id="ARBA00022833"/>
    </source>
</evidence>
<comment type="catalytic activity">
    <reaction evidence="11 12">
        <text>L-histidinol + 2 NAD(+) + H2O = L-histidine + 2 NADH + 3 H(+)</text>
        <dbReference type="Rhea" id="RHEA:20641"/>
        <dbReference type="ChEBI" id="CHEBI:15377"/>
        <dbReference type="ChEBI" id="CHEBI:15378"/>
        <dbReference type="ChEBI" id="CHEBI:57540"/>
        <dbReference type="ChEBI" id="CHEBI:57595"/>
        <dbReference type="ChEBI" id="CHEBI:57699"/>
        <dbReference type="ChEBI" id="CHEBI:57945"/>
        <dbReference type="EC" id="1.1.1.23"/>
    </reaction>
</comment>
<dbReference type="Pfam" id="PF00815">
    <property type="entry name" value="Histidinol_dh"/>
    <property type="match status" value="1"/>
</dbReference>
<evidence type="ECO:0000256" key="6">
    <source>
        <dbReference type="ARBA" id="ARBA00022723"/>
    </source>
</evidence>
<gene>
    <name evidence="12" type="primary">hisD</name>
    <name evidence="19" type="ORF">EV640_101328</name>
</gene>
<evidence type="ECO:0000256" key="18">
    <source>
        <dbReference type="RuleBase" id="RU004175"/>
    </source>
</evidence>
<keyword evidence="9 12" id="KW-0520">NAD</keyword>
<evidence type="ECO:0000256" key="4">
    <source>
        <dbReference type="ARBA" id="ARBA00012965"/>
    </source>
</evidence>
<proteinExistence type="inferred from homology"/>
<feature type="binding site" evidence="12 17">
    <location>
        <position position="267"/>
    </location>
    <ligand>
        <name>Zn(2+)</name>
        <dbReference type="ChEBI" id="CHEBI:29105"/>
    </ligand>
</feature>
<dbReference type="Gene3D" id="3.40.50.1980">
    <property type="entry name" value="Nitrogenase molybdenum iron protein domain"/>
    <property type="match status" value="2"/>
</dbReference>
<evidence type="ECO:0000256" key="12">
    <source>
        <dbReference type="HAMAP-Rule" id="MF_01024"/>
    </source>
</evidence>
<evidence type="ECO:0000256" key="17">
    <source>
        <dbReference type="PIRSR" id="PIRSR000099-4"/>
    </source>
</evidence>
<dbReference type="SUPFAM" id="SSF53720">
    <property type="entry name" value="ALDH-like"/>
    <property type="match status" value="1"/>
</dbReference>
<reference evidence="19 20" key="1">
    <citation type="submission" date="2019-03" db="EMBL/GenBank/DDBJ databases">
        <title>Genomic Encyclopedia of Type Strains, Phase III (KMG-III): the genomes of soil and plant-associated and newly described type strains.</title>
        <authorList>
            <person name="Whitman W."/>
        </authorList>
    </citation>
    <scope>NUCLEOTIDE SEQUENCE [LARGE SCALE GENOMIC DNA]</scope>
    <source>
        <strain evidence="19 20">DSM 27373</strain>
    </source>
</reference>
<keyword evidence="20" id="KW-1185">Reference proteome</keyword>
<feature type="binding site" evidence="12 15">
    <location>
        <position position="190"/>
    </location>
    <ligand>
        <name>NAD(+)</name>
        <dbReference type="ChEBI" id="CHEBI:57540"/>
    </ligand>
</feature>
<dbReference type="PRINTS" id="PR00083">
    <property type="entry name" value="HOLDHDRGNASE"/>
</dbReference>
<dbReference type="InterPro" id="IPR001692">
    <property type="entry name" value="Histidinol_DH_CS"/>
</dbReference>
<keyword evidence="7 12" id="KW-0862">Zinc</keyword>
<dbReference type="GO" id="GO:0005829">
    <property type="term" value="C:cytosol"/>
    <property type="evidence" value="ECO:0007669"/>
    <property type="project" value="TreeGrafter"/>
</dbReference>
<dbReference type="EC" id="1.1.1.23" evidence="4 12"/>
<sequence length="435" mass="45173">MLTLKDLRGSAIDAAAVLPRASQDISTTIETVAPILQDVRLNGVSALLEYSEKFDGVRPPSLRVPAEKLREAAEQLTPEVRAALEELILRARAVHEAQLPEASEVSPGPGARVINRWAPIRRVGLYVPGGQAVYPSSVVMNVVPAQVAGVSSLAIASPPQADFGGLPHPTILGAAHLLGIEEVYAVGGAQAVAMFAYGAKDQAGQQVCPPVSLITGPGNIFVATAKRAVQGVVGIDSEAGPTEIMVLADDSAPAELIAADLISQAEHDALAAAVLVTPSMTLAESVATEVERQARDTRHADRVKQALSGTQSAVLVVDTMEQGVEIANAYGAEHLELMTRDDAGIVDQIHNAGAVFVGAHTPVSLGDYCAGSNHVLPTGGASAYSAGLNVSSFLRSQQVIHYDREGLRAVAAHVSALAQAEGLPAHGDAVQARFR</sequence>
<evidence type="ECO:0000256" key="8">
    <source>
        <dbReference type="ARBA" id="ARBA00023002"/>
    </source>
</evidence>
<feature type="active site" description="Proton acceptor" evidence="12 14">
    <location>
        <position position="333"/>
    </location>
</feature>
<dbReference type="GO" id="GO:0004399">
    <property type="term" value="F:histidinol dehydrogenase activity"/>
    <property type="evidence" value="ECO:0007669"/>
    <property type="project" value="UniProtKB-UniRule"/>
</dbReference>
<keyword evidence="12" id="KW-0028">Amino-acid biosynthesis</keyword>
<dbReference type="PROSITE" id="PS00611">
    <property type="entry name" value="HISOL_DEHYDROGENASE"/>
    <property type="match status" value="1"/>
</dbReference>
<dbReference type="AlphaFoldDB" id="A0A4R7G7R0"/>
<evidence type="ECO:0000256" key="11">
    <source>
        <dbReference type="ARBA" id="ARBA00049489"/>
    </source>
</evidence>
<evidence type="ECO:0000256" key="16">
    <source>
        <dbReference type="PIRSR" id="PIRSR000099-3"/>
    </source>
</evidence>
<keyword evidence="10 12" id="KW-0368">Histidine biosynthesis</keyword>
<evidence type="ECO:0000256" key="10">
    <source>
        <dbReference type="ARBA" id="ARBA00023102"/>
    </source>
</evidence>
<feature type="binding site" evidence="12 16">
    <location>
        <position position="242"/>
    </location>
    <ligand>
        <name>substrate</name>
    </ligand>
</feature>
<evidence type="ECO:0000256" key="5">
    <source>
        <dbReference type="ARBA" id="ARBA00016531"/>
    </source>
</evidence>
<comment type="cofactor">
    <cofactor evidence="12 17">
        <name>Zn(2+)</name>
        <dbReference type="ChEBI" id="CHEBI:29105"/>
    </cofactor>
    <text evidence="12 17">Binds 1 zinc ion per subunit.</text>
</comment>
<feature type="binding site" evidence="12 17">
    <location>
        <position position="367"/>
    </location>
    <ligand>
        <name>Zn(2+)</name>
        <dbReference type="ChEBI" id="CHEBI:29105"/>
    </ligand>
</feature>
<protein>
    <recommendedName>
        <fullName evidence="5 12">Histidinol dehydrogenase</fullName>
        <shortName evidence="12">HDH</shortName>
        <ecNumber evidence="4 12">1.1.1.23</ecNumber>
    </recommendedName>
</protein>
<dbReference type="GO" id="GO:0008270">
    <property type="term" value="F:zinc ion binding"/>
    <property type="evidence" value="ECO:0007669"/>
    <property type="project" value="UniProtKB-UniRule"/>
</dbReference>
<feature type="binding site" evidence="12 17">
    <location>
        <position position="264"/>
    </location>
    <ligand>
        <name>Zn(2+)</name>
        <dbReference type="ChEBI" id="CHEBI:29105"/>
    </ligand>
</feature>
<comment type="pathway">
    <text evidence="2 12">Amino-acid biosynthesis; L-histidine biosynthesis; L-histidine from 5-phospho-alpha-D-ribose 1-diphosphate: step 9/9.</text>
</comment>
<feature type="binding site" evidence="12 16">
    <location>
        <position position="334"/>
    </location>
    <ligand>
        <name>substrate</name>
    </ligand>
</feature>
<comment type="caution">
    <text evidence="19">The sequence shown here is derived from an EMBL/GenBank/DDBJ whole genome shotgun (WGS) entry which is preliminary data.</text>
</comment>
<feature type="binding site" evidence="12 16">
    <location>
        <position position="426"/>
    </location>
    <ligand>
        <name>substrate</name>
    </ligand>
</feature>
<feature type="binding site" evidence="12 16">
    <location>
        <position position="267"/>
    </location>
    <ligand>
        <name>substrate</name>
    </ligand>
</feature>
<feature type="binding site" evidence="12 15">
    <location>
        <position position="126"/>
    </location>
    <ligand>
        <name>NAD(+)</name>
        <dbReference type="ChEBI" id="CHEBI:57540"/>
    </ligand>
</feature>
<feature type="binding site" evidence="12 17">
    <location>
        <position position="426"/>
    </location>
    <ligand>
        <name>Zn(2+)</name>
        <dbReference type="ChEBI" id="CHEBI:29105"/>
    </ligand>
</feature>
<feature type="binding site" evidence="12 15">
    <location>
        <position position="219"/>
    </location>
    <ligand>
        <name>NAD(+)</name>
        <dbReference type="ChEBI" id="CHEBI:57540"/>
    </ligand>
</feature>
<dbReference type="EMBL" id="SOAN01000001">
    <property type="protein sequence ID" value="TDS87544.1"/>
    <property type="molecule type" value="Genomic_DNA"/>
</dbReference>
<evidence type="ECO:0000313" key="19">
    <source>
        <dbReference type="EMBL" id="TDS87544.1"/>
    </source>
</evidence>
<dbReference type="CDD" id="cd06572">
    <property type="entry name" value="Histidinol_dh"/>
    <property type="match status" value="1"/>
</dbReference>
<dbReference type="InterPro" id="IPR012131">
    <property type="entry name" value="Hstdl_DH"/>
</dbReference>
<evidence type="ECO:0000256" key="1">
    <source>
        <dbReference type="ARBA" id="ARBA00003850"/>
    </source>
</evidence>
<dbReference type="Proteomes" id="UP000294506">
    <property type="component" value="Unassembled WGS sequence"/>
</dbReference>
<dbReference type="Gene3D" id="1.20.5.1300">
    <property type="match status" value="1"/>
</dbReference>
<dbReference type="PANTHER" id="PTHR21256">
    <property type="entry name" value="HISTIDINOL DEHYDROGENASE HDH"/>
    <property type="match status" value="1"/>
</dbReference>
<dbReference type="RefSeq" id="WP_133725592.1">
    <property type="nucleotide sequence ID" value="NZ_SOAN01000001.1"/>
</dbReference>
<evidence type="ECO:0000256" key="3">
    <source>
        <dbReference type="ARBA" id="ARBA00010178"/>
    </source>
</evidence>
<keyword evidence="6 12" id="KW-0479">Metal-binding</keyword>
<feature type="active site" description="Proton acceptor" evidence="12 14">
    <location>
        <position position="334"/>
    </location>
</feature>
<evidence type="ECO:0000256" key="15">
    <source>
        <dbReference type="PIRSR" id="PIRSR000099-2"/>
    </source>
</evidence>
<evidence type="ECO:0000256" key="13">
    <source>
        <dbReference type="PIRNR" id="PIRNR000099"/>
    </source>
</evidence>
<keyword evidence="8 12" id="KW-0560">Oxidoreductase</keyword>
<feature type="binding site" evidence="12 16">
    <location>
        <position position="367"/>
    </location>
    <ligand>
        <name>substrate</name>
    </ligand>
</feature>